<dbReference type="GO" id="GO:0017168">
    <property type="term" value="F:5-oxoprolinase (ATP-hydrolyzing) activity"/>
    <property type="evidence" value="ECO:0007669"/>
    <property type="project" value="TreeGrafter"/>
</dbReference>
<dbReference type="InterPro" id="IPR049517">
    <property type="entry name" value="ACX-like_C"/>
</dbReference>
<reference evidence="6 7" key="1">
    <citation type="journal article" date="2018" name="Microbiome">
        <title>Fine metagenomic profile of the Mediterranean stratified and mixed water columns revealed by assembly and recruitment.</title>
        <authorList>
            <person name="Haro-Moreno J.M."/>
            <person name="Lopez-Perez M."/>
            <person name="De La Torre J.R."/>
            <person name="Picazo A."/>
            <person name="Camacho A."/>
            <person name="Rodriguez-Valera F."/>
        </authorList>
    </citation>
    <scope>NUCLEOTIDE SEQUENCE [LARGE SCALE GENOMIC DNA]</scope>
    <source>
        <strain evidence="6">MED-G57</strain>
    </source>
</reference>
<dbReference type="Pfam" id="PF05378">
    <property type="entry name" value="Hydant_A_N"/>
    <property type="match status" value="1"/>
</dbReference>
<dbReference type="GO" id="GO:0006749">
    <property type="term" value="P:glutathione metabolic process"/>
    <property type="evidence" value="ECO:0007669"/>
    <property type="project" value="TreeGrafter"/>
</dbReference>
<dbReference type="Pfam" id="PF02538">
    <property type="entry name" value="Hydantoinase_B"/>
    <property type="match status" value="1"/>
</dbReference>
<feature type="domain" description="Acetophenone carboxylase-like C-terminal" evidence="5">
    <location>
        <begin position="601"/>
        <end position="661"/>
    </location>
</feature>
<organism evidence="6 7">
    <name type="scientific">PS1 clade bacterium</name>
    <dbReference type="NCBI Taxonomy" id="2175152"/>
    <lineage>
        <taxon>Bacteria</taxon>
        <taxon>Pseudomonadati</taxon>
        <taxon>Pseudomonadota</taxon>
        <taxon>Alphaproteobacteria</taxon>
        <taxon>PS1 clade</taxon>
    </lineage>
</organism>
<dbReference type="PANTHER" id="PTHR11365">
    <property type="entry name" value="5-OXOPROLINASE RELATED"/>
    <property type="match status" value="1"/>
</dbReference>
<evidence type="ECO:0000313" key="7">
    <source>
        <dbReference type="Proteomes" id="UP000253570"/>
    </source>
</evidence>
<dbReference type="Pfam" id="PF01968">
    <property type="entry name" value="Hydantoinase_A"/>
    <property type="match status" value="1"/>
</dbReference>
<dbReference type="InterPro" id="IPR003692">
    <property type="entry name" value="Hydantoinase_B"/>
</dbReference>
<feature type="domain" description="Hydantoinase/oxoprolinase N-terminal" evidence="4">
    <location>
        <begin position="8"/>
        <end position="180"/>
    </location>
</feature>
<comment type="caution">
    <text evidence="6">The sequence shown here is derived from an EMBL/GenBank/DDBJ whole genome shotgun (WGS) entry which is preliminary data.</text>
</comment>
<dbReference type="Pfam" id="PF19278">
    <property type="entry name" value="Hydant_A_C"/>
    <property type="match status" value="1"/>
</dbReference>
<dbReference type="GO" id="GO:0005829">
    <property type="term" value="C:cytosol"/>
    <property type="evidence" value="ECO:0007669"/>
    <property type="project" value="TreeGrafter"/>
</dbReference>
<dbReference type="InterPro" id="IPR002821">
    <property type="entry name" value="Hydantoinase_A"/>
</dbReference>
<evidence type="ECO:0000313" key="6">
    <source>
        <dbReference type="EMBL" id="RCL73385.1"/>
    </source>
</evidence>
<gene>
    <name evidence="6" type="ORF">DBW71_03805</name>
</gene>
<evidence type="ECO:0000259" key="5">
    <source>
        <dbReference type="Pfam" id="PF19278"/>
    </source>
</evidence>
<evidence type="ECO:0000259" key="2">
    <source>
        <dbReference type="Pfam" id="PF01968"/>
    </source>
</evidence>
<dbReference type="InterPro" id="IPR045079">
    <property type="entry name" value="Oxoprolinase-like"/>
</dbReference>
<accession>A0A368DQ96</accession>
<evidence type="ECO:0000256" key="1">
    <source>
        <dbReference type="ARBA" id="ARBA00010403"/>
    </source>
</evidence>
<feature type="domain" description="Hydantoinase A/oxoprolinase" evidence="2">
    <location>
        <begin position="203"/>
        <end position="484"/>
    </location>
</feature>
<comment type="similarity">
    <text evidence="1">Belongs to the oxoprolinase family.</text>
</comment>
<sequence>MKKKNWTFWVDKGGTFTDIIALSPRKDVYLEKILSSSKSYYDDPISFGIKSIINKSNTNNNQIDSITIGTTVATNAILERTGEKTLLIVSKGFKDSQLVGYQNRENIFDLNIRKTQPLYSEVIEIDERISPNGTDLIKPDWQSIEKKLKEITHKKFSSICVSLIHSWKYPKHELEIGKMLFKLGYKNITLGHEISQTIKYIRRTNSSIINAYVDPIIREDIDSFKKKLMHKKSKIDLKYMQSNGGLSDEKNFKGINSILSGPAGGVIGAIAIANKSKYKKIITFDMGGTSTDVSHYSGQLEYQNEKNIDNHLLQVPMIDIETVASGGGSILEYNNSRMTVGSKSAGSNPGPMCYDKGGPLTITDANLYLGKISEIYFPKIFGKDGKSPLNKKLIVKNFELLRDKIDKNIPIAEVADGYIRISIEKMCRAIKKISTSKGFKLEDYSLVSYGGAGGQHACLIADNLHMKRIVISAYSSFLSAYGLGNSLKKHTNQKTLLLEVTNHNIKEIRTTIESLKSKNSINFEKQKLSHSTIIYLKYFGTEQPLSMRVTEAEIEVKSLIRKFEKNHKKLFGYLSSKKIIVEMVQLETTESSMGNLIKNIRSTSNKKLGDTNIYTMGSWKKAEIYNIDKFDCHEDLSGPAILLNQYSTIVVEGGWTAQKDNADNIILMKKKNSKKDTYTNNSSVMLEVFNNLFMSVAETMGETLKRTASSVNIKERLDYSCAVFDKGGNLVANAPHIPVHLGSMDDCIKKLIKSRQKINYGDIFINNSPNTGGTHLPDITIISPIFSNEKKEIIFYLATRGHHSDIGGLYPGSMSPKVKSLHEEGIIFENLKILSKNILNEALLKNKLIDAKYPARSPELNLQDIIAQIAANKTGELELNKIIAQYGQTIVHQQMKRIRKNARTCTLDLIKKIKSSRFRMCIDNIDLNLSIDVPDNKNKIYFNFIGSSAQQHDNFNAPLPITKAVILYALRCLINADIPLNSGILEPVTILTDKNSLLNPSKNAAVSAGNVEISQAIANCIFATLGVKASCQSTMNNLVFGNRDFQYYETICGGQGAGRYFDGCDAIQTNMTNSKLTDPEVFEEIYPITLIELSVNRRSGGKGKFCGGNGIKKVFKINTNMDCSILSNNRHIPAFGLEGGSSGCVGRNSLKRKTQIIRLDGNCQIELKKNDLLIIETPSGGGFGK</sequence>
<dbReference type="PANTHER" id="PTHR11365:SF23">
    <property type="entry name" value="HYPOTHETICAL 5-OXOPROLINASE (EUROFUNG)-RELATED"/>
    <property type="match status" value="1"/>
</dbReference>
<name>A0A368DQ96_9PROT</name>
<dbReference type="InterPro" id="IPR008040">
    <property type="entry name" value="Hydant_A_N"/>
</dbReference>
<dbReference type="AlphaFoldDB" id="A0A368DQ96"/>
<evidence type="ECO:0000259" key="3">
    <source>
        <dbReference type="Pfam" id="PF02538"/>
    </source>
</evidence>
<dbReference type="EMBL" id="QOQD01000007">
    <property type="protein sequence ID" value="RCL73385.1"/>
    <property type="molecule type" value="Genomic_DNA"/>
</dbReference>
<dbReference type="Proteomes" id="UP000253570">
    <property type="component" value="Unassembled WGS sequence"/>
</dbReference>
<evidence type="ECO:0000259" key="4">
    <source>
        <dbReference type="Pfam" id="PF05378"/>
    </source>
</evidence>
<proteinExistence type="inferred from homology"/>
<protein>
    <submittedName>
        <fullName evidence="6">5-oxoprolinase</fullName>
    </submittedName>
</protein>
<feature type="domain" description="Hydantoinase B/oxoprolinase" evidence="3">
    <location>
        <begin position="683"/>
        <end position="1185"/>
    </location>
</feature>